<keyword evidence="3" id="KW-1185">Reference proteome</keyword>
<reference evidence="2 3" key="1">
    <citation type="journal article" date="2023" name="Sci. Data">
        <title>Genome assembly of the Korean intertidal mud-creeper Batillaria attramentaria.</title>
        <authorList>
            <person name="Patra A.K."/>
            <person name="Ho P.T."/>
            <person name="Jun S."/>
            <person name="Lee S.J."/>
            <person name="Kim Y."/>
            <person name="Won Y.J."/>
        </authorList>
    </citation>
    <scope>NUCLEOTIDE SEQUENCE [LARGE SCALE GENOMIC DNA]</scope>
    <source>
        <strain evidence="2">Wonlab-2016</strain>
    </source>
</reference>
<gene>
    <name evidence="2" type="ORF">BaRGS_00030332</name>
</gene>
<evidence type="ECO:0000256" key="1">
    <source>
        <dbReference type="SAM" id="MobiDB-lite"/>
    </source>
</evidence>
<feature type="region of interest" description="Disordered" evidence="1">
    <location>
        <begin position="121"/>
        <end position="291"/>
    </location>
</feature>
<dbReference type="PANTHER" id="PTHR35345">
    <property type="entry name" value="TELOMERE REPEATS-BINDING BOUQUET FORMATION PROTEIN 2"/>
    <property type="match status" value="1"/>
</dbReference>
<organism evidence="2 3">
    <name type="scientific">Batillaria attramentaria</name>
    <dbReference type="NCBI Taxonomy" id="370345"/>
    <lineage>
        <taxon>Eukaryota</taxon>
        <taxon>Metazoa</taxon>
        <taxon>Spiralia</taxon>
        <taxon>Lophotrochozoa</taxon>
        <taxon>Mollusca</taxon>
        <taxon>Gastropoda</taxon>
        <taxon>Caenogastropoda</taxon>
        <taxon>Sorbeoconcha</taxon>
        <taxon>Cerithioidea</taxon>
        <taxon>Batillariidae</taxon>
        <taxon>Batillaria</taxon>
    </lineage>
</organism>
<sequence length="365" mass="39234">MKLKASGGGAAEKPEGKSDPVQQAMPAGQLYQPKEHGGTQTDFEHAQMIFSSDNTCADTERVFSSEEYQNEHLAVFHSRYISDCVRAGNRSKVVLGKYYLPPPDIVALVKNQMTFCWETSSTGNHIQDDSPRRLASSSHTSDRAAINHETSRPHQTDSQNQRVSRTHAAAPQDDQRSAASVPRDHTTRSSSAGHHHQASSSNTSNTDSHVRASDGHTNPRSTDTSVPDKRTGGARSPARTSPRKRSRHASSSPSTGAAAISSAGQQGQASLRRGRDRHISGTENDRETSGHTIVVLADVHHSATEHLEAALGPADTRDGSSSEQASCSAAGTSYYPISRLPKVMGTLEDFIPGLNGCEVLLRSTH</sequence>
<name>A0ABD0JTU1_9CAEN</name>
<comment type="caution">
    <text evidence="2">The sequence shown here is derived from an EMBL/GenBank/DDBJ whole genome shotgun (WGS) entry which is preliminary data.</text>
</comment>
<feature type="region of interest" description="Disordered" evidence="1">
    <location>
        <begin position="1"/>
        <end position="39"/>
    </location>
</feature>
<feature type="compositionally biased region" description="Basic and acidic residues" evidence="1">
    <location>
        <begin position="140"/>
        <end position="155"/>
    </location>
</feature>
<proteinExistence type="predicted"/>
<evidence type="ECO:0000313" key="2">
    <source>
        <dbReference type="EMBL" id="KAK7478407.1"/>
    </source>
</evidence>
<dbReference type="InterPro" id="IPR028065">
    <property type="entry name" value="TERB2"/>
</dbReference>
<dbReference type="PANTHER" id="PTHR35345:SF1">
    <property type="entry name" value="TELOMERE REPEATS-BINDING BOUQUET FORMATION PROTEIN 2"/>
    <property type="match status" value="1"/>
</dbReference>
<dbReference type="EMBL" id="JACVVK020000326">
    <property type="protein sequence ID" value="KAK7478407.1"/>
    <property type="molecule type" value="Genomic_DNA"/>
</dbReference>
<evidence type="ECO:0000313" key="3">
    <source>
        <dbReference type="Proteomes" id="UP001519460"/>
    </source>
</evidence>
<dbReference type="Pfam" id="PF15101">
    <property type="entry name" value="TERB2"/>
    <property type="match status" value="1"/>
</dbReference>
<feature type="compositionally biased region" description="Polar residues" evidence="1">
    <location>
        <begin position="215"/>
        <end position="225"/>
    </location>
</feature>
<feature type="compositionally biased region" description="Basic and acidic residues" evidence="1">
    <location>
        <begin position="277"/>
        <end position="289"/>
    </location>
</feature>
<dbReference type="Proteomes" id="UP001519460">
    <property type="component" value="Unassembled WGS sequence"/>
</dbReference>
<protein>
    <submittedName>
        <fullName evidence="2">Uncharacterized protein</fullName>
    </submittedName>
</protein>
<dbReference type="AlphaFoldDB" id="A0ABD0JTU1"/>
<feature type="compositionally biased region" description="Gly residues" evidence="1">
    <location>
        <begin position="1"/>
        <end position="10"/>
    </location>
</feature>
<feature type="compositionally biased region" description="Low complexity" evidence="1">
    <location>
        <begin position="249"/>
        <end position="270"/>
    </location>
</feature>
<accession>A0ABD0JTU1</accession>